<dbReference type="AlphaFoldDB" id="A0AAD5E0J1"/>
<feature type="region of interest" description="Disordered" evidence="1">
    <location>
        <begin position="359"/>
        <end position="378"/>
    </location>
</feature>
<keyword evidence="3" id="KW-1185">Reference proteome</keyword>
<evidence type="ECO:0000313" key="2">
    <source>
        <dbReference type="EMBL" id="KAI7844004.1"/>
    </source>
</evidence>
<reference evidence="2" key="1">
    <citation type="submission" date="2020-11" db="EMBL/GenBank/DDBJ databases">
        <title>Chlorella ohadii genome sequencing and assembly.</title>
        <authorList>
            <person name="Murik O."/>
            <person name="Treves H."/>
            <person name="Kedem I."/>
            <person name="Shotland Y."/>
            <person name="Kaplan A."/>
        </authorList>
    </citation>
    <scope>NUCLEOTIDE SEQUENCE</scope>
    <source>
        <strain evidence="2">1</strain>
    </source>
</reference>
<comment type="caution">
    <text evidence="2">The sequence shown here is derived from an EMBL/GenBank/DDBJ whole genome shotgun (WGS) entry which is preliminary data.</text>
</comment>
<name>A0AAD5E0J1_9CHLO</name>
<protein>
    <submittedName>
        <fullName evidence="2">Uncharacterized protein</fullName>
    </submittedName>
</protein>
<organism evidence="2 3">
    <name type="scientific">Chlorella ohadii</name>
    <dbReference type="NCBI Taxonomy" id="2649997"/>
    <lineage>
        <taxon>Eukaryota</taxon>
        <taxon>Viridiplantae</taxon>
        <taxon>Chlorophyta</taxon>
        <taxon>core chlorophytes</taxon>
        <taxon>Trebouxiophyceae</taxon>
        <taxon>Chlorellales</taxon>
        <taxon>Chlorellaceae</taxon>
        <taxon>Chlorella clade</taxon>
        <taxon>Chlorella</taxon>
    </lineage>
</organism>
<accession>A0AAD5E0J1</accession>
<sequence>MAAQNLSNLIDELLPQFETLHGTIRTAQRTLKLSHRFFNAAREAELEACGADGGLEGRMLALAEALNAWAPQTAAGLAAMALGGDQRPPWMPQLMAAYRCLAALAVMARRMGVQPAAAFRIAATCQMVFETGAFSNTILAARVEAEAAAGQETPEAMLAFLTLLSMLQLEAVSACIVLLQQDGLANVAAAFARSTAKPATLVPWLRQAARAVSSLRSWLQQPDDSAVIVTNPAAQEAIAGALLASCLPYLATEFGTAAAAGLPPSSHQHVKALCSLCTTLQHLRLAAGVAQHMQAPGAADTLRHAAGVVAAAAALPRDLPAGSEQHNVLEDVSFLDMHLCAAGLLAACCNRLSQSPAAASNGSSGGSDSSGSSSGDTAADGDRLALAWELVAAVPHMCSSVRALTHSAAADDFSSLKVQARIVSSYGVCFSQLLVKVLSVPCSAAQLTAWAAAAEASMRLQPVLVQLDAALQQLPDDSPERQAMRLLACQLVCVLSSCPALLEGGSSGSSAAADPATAALRRQLCQTHLAGCRLAHWLSQQEAAGRAMDVYGPMGMSAVHLTLLNGLSRTLMRLLQLDPSGLSARLPPAVTQAACSAHVVAAGALAAMAAAALPADGSSQGLEAGLVPEVAAALASSLQLALQAVPSLAGPAALAPVEALLPVLPQSNTLSRATLAEALAEDQTLGARWTAALAGSGLLAAGVDAAESLAFSGEASSVALVSCCRQVLMHAVH</sequence>
<dbReference type="EMBL" id="JADXDR010000035">
    <property type="protein sequence ID" value="KAI7844004.1"/>
    <property type="molecule type" value="Genomic_DNA"/>
</dbReference>
<gene>
    <name evidence="2" type="ORF">COHA_002541</name>
</gene>
<proteinExistence type="predicted"/>
<evidence type="ECO:0000313" key="3">
    <source>
        <dbReference type="Proteomes" id="UP001205105"/>
    </source>
</evidence>
<dbReference type="Proteomes" id="UP001205105">
    <property type="component" value="Unassembled WGS sequence"/>
</dbReference>
<evidence type="ECO:0000256" key="1">
    <source>
        <dbReference type="SAM" id="MobiDB-lite"/>
    </source>
</evidence>